<organism evidence="2 3">
    <name type="scientific">Aquatica leii</name>
    <dbReference type="NCBI Taxonomy" id="1421715"/>
    <lineage>
        <taxon>Eukaryota</taxon>
        <taxon>Metazoa</taxon>
        <taxon>Ecdysozoa</taxon>
        <taxon>Arthropoda</taxon>
        <taxon>Hexapoda</taxon>
        <taxon>Insecta</taxon>
        <taxon>Pterygota</taxon>
        <taxon>Neoptera</taxon>
        <taxon>Endopterygota</taxon>
        <taxon>Coleoptera</taxon>
        <taxon>Polyphaga</taxon>
        <taxon>Elateriformia</taxon>
        <taxon>Elateroidea</taxon>
        <taxon>Lampyridae</taxon>
        <taxon>Luciolinae</taxon>
        <taxon>Aquatica</taxon>
    </lineage>
</organism>
<comment type="caution">
    <text evidence="2">The sequence shown here is derived from an EMBL/GenBank/DDBJ whole genome shotgun (WGS) entry which is preliminary data.</text>
</comment>
<sequence length="235" mass="26636">MDRKESYKKSKKSKTFLSRTIHKGKRGNSNIEKWNKKIKLEKGNENKDLFGENSGNNINIGADLESGLPIMSDQSKITLAVSTISEDIASTSNTVQTLPQEQVQLSYIQQWGDKDDTLLEGRRIVDIKYFIDQLYAINRHSEQFQCSLNDMTVTKEIRNGLESQIFMICRMCNYKCKLKTSDSTDSQTLNLNLSAVNGIMSIGCGYSHLDEFLSTLVVPNMSSNKYNKDQQVIPL</sequence>
<dbReference type="EMBL" id="JARPUR010000005">
    <property type="protein sequence ID" value="KAK4875812.1"/>
    <property type="molecule type" value="Genomic_DNA"/>
</dbReference>
<keyword evidence="3" id="KW-1185">Reference proteome</keyword>
<evidence type="ECO:0000259" key="1">
    <source>
        <dbReference type="Pfam" id="PF20700"/>
    </source>
</evidence>
<name>A0AAN7PU49_9COLE</name>
<dbReference type="Proteomes" id="UP001353858">
    <property type="component" value="Unassembled WGS sequence"/>
</dbReference>
<evidence type="ECO:0000313" key="3">
    <source>
        <dbReference type="Proteomes" id="UP001353858"/>
    </source>
</evidence>
<evidence type="ECO:0000313" key="2">
    <source>
        <dbReference type="EMBL" id="KAK4875812.1"/>
    </source>
</evidence>
<dbReference type="InterPro" id="IPR049012">
    <property type="entry name" value="Mutator_transp_dom"/>
</dbReference>
<gene>
    <name evidence="2" type="ORF">RN001_012234</name>
</gene>
<reference evidence="3" key="1">
    <citation type="submission" date="2023-01" db="EMBL/GenBank/DDBJ databases">
        <title>Key to firefly adult light organ development and bioluminescence: homeobox transcription factors regulate luciferase expression and transportation to peroxisome.</title>
        <authorList>
            <person name="Fu X."/>
        </authorList>
    </citation>
    <scope>NUCLEOTIDE SEQUENCE [LARGE SCALE GENOMIC DNA]</scope>
</reference>
<dbReference type="Pfam" id="PF20700">
    <property type="entry name" value="Mutator"/>
    <property type="match status" value="1"/>
</dbReference>
<accession>A0AAN7PU49</accession>
<feature type="domain" description="Mutator-like transposase" evidence="1">
    <location>
        <begin position="121"/>
        <end position="231"/>
    </location>
</feature>
<dbReference type="AlphaFoldDB" id="A0AAN7PU49"/>
<proteinExistence type="predicted"/>
<protein>
    <recommendedName>
        <fullName evidence="1">Mutator-like transposase domain-containing protein</fullName>
    </recommendedName>
</protein>